<evidence type="ECO:0000259" key="1">
    <source>
        <dbReference type="SMART" id="SM00849"/>
    </source>
</evidence>
<reference evidence="2 3" key="1">
    <citation type="journal article" date="2011" name="Stand. Genomic Sci.">
        <title>Complete genome sequence of the thermophilic sulfur-reducer Hippea maritima type strain (MH(2)).</title>
        <authorList>
            <person name="Huntemann M."/>
            <person name="Lu M."/>
            <person name="Nolan M."/>
            <person name="Lapidus A."/>
            <person name="Lucas S."/>
            <person name="Hammon N."/>
            <person name="Deshpande S."/>
            <person name="Cheng J.F."/>
            <person name="Tapia R."/>
            <person name="Han C."/>
            <person name="Goodwin L."/>
            <person name="Pitluck S."/>
            <person name="Liolios K."/>
            <person name="Pagani I."/>
            <person name="Ivanova N."/>
            <person name="Ovchinikova G."/>
            <person name="Pati A."/>
            <person name="Chen A."/>
            <person name="Palaniappan K."/>
            <person name="Land M."/>
            <person name="Hauser L."/>
            <person name="Jeffries C.D."/>
            <person name="Detter J.C."/>
            <person name="Brambilla E.M."/>
            <person name="Rohde M."/>
            <person name="Spring S."/>
            <person name="Goker M."/>
            <person name="Woyke T."/>
            <person name="Bristow J."/>
            <person name="Eisen J.A."/>
            <person name="Markowitz V."/>
            <person name="Hugenholtz P."/>
            <person name="Kyrpides N.C."/>
            <person name="Klenk H.P."/>
            <person name="Mavromatis K."/>
        </authorList>
    </citation>
    <scope>NUCLEOTIDE SEQUENCE [LARGE SCALE GENOMIC DNA]</scope>
    <source>
        <strain evidence="3">ATCC 700847 / DSM 10411 / MH2</strain>
    </source>
</reference>
<dbReference type="Proteomes" id="UP000008139">
    <property type="component" value="Chromosome"/>
</dbReference>
<dbReference type="STRING" id="760142.Hipma_0757"/>
<dbReference type="CDD" id="cd07709">
    <property type="entry name" value="flavodiiron_proteins_MBL-fold"/>
    <property type="match status" value="1"/>
</dbReference>
<keyword evidence="3" id="KW-1185">Reference proteome</keyword>
<dbReference type="EMBL" id="CP002606">
    <property type="protein sequence ID" value="AEA33727.1"/>
    <property type="molecule type" value="Genomic_DNA"/>
</dbReference>
<feature type="domain" description="Metallo-beta-lactamase" evidence="1">
    <location>
        <begin position="42"/>
        <end position="230"/>
    </location>
</feature>
<dbReference type="PANTHER" id="PTHR43041:SF1">
    <property type="entry name" value="METALLO-BETA-LACTAMASE DOMAIN-CONTAINING PROTEIN"/>
    <property type="match status" value="1"/>
</dbReference>
<evidence type="ECO:0000313" key="2">
    <source>
        <dbReference type="EMBL" id="AEA33727.1"/>
    </source>
</evidence>
<name>F2LVE3_HIPMA</name>
<dbReference type="SMART" id="SM00849">
    <property type="entry name" value="Lactamase_B"/>
    <property type="match status" value="1"/>
</dbReference>
<dbReference type="InterPro" id="IPR036866">
    <property type="entry name" value="RibonucZ/Hydroxyglut_hydro"/>
</dbReference>
<dbReference type="InParanoid" id="F2LVE3"/>
<proteinExistence type="predicted"/>
<dbReference type="InterPro" id="IPR001279">
    <property type="entry name" value="Metallo-B-lactamas"/>
</dbReference>
<evidence type="ECO:0000313" key="3">
    <source>
        <dbReference type="Proteomes" id="UP000008139"/>
    </source>
</evidence>
<dbReference type="SUPFAM" id="SSF56281">
    <property type="entry name" value="Metallo-hydrolase/oxidoreductase"/>
    <property type="match status" value="1"/>
</dbReference>
<dbReference type="KEGG" id="hmr:Hipma_0757"/>
<reference evidence="3" key="2">
    <citation type="submission" date="2011-03" db="EMBL/GenBank/DDBJ databases">
        <title>The complete genome of Hippea maritima DSM 10411.</title>
        <authorList>
            <consortium name="US DOE Joint Genome Institute (JGI-PGF)"/>
            <person name="Lucas S."/>
            <person name="Copeland A."/>
            <person name="Lapidus A."/>
            <person name="Bruce D."/>
            <person name="Goodwin L."/>
            <person name="Pitluck S."/>
            <person name="Peters L."/>
            <person name="Kyrpides N."/>
            <person name="Mavromatis K."/>
            <person name="Pagani I."/>
            <person name="Ivanova N."/>
            <person name="Mikhailova N."/>
            <person name="Lu M."/>
            <person name="Detter J.C."/>
            <person name="Tapia R."/>
            <person name="Han C."/>
            <person name="Land M."/>
            <person name="Hauser L."/>
            <person name="Markowitz V."/>
            <person name="Cheng J.-F."/>
            <person name="Hugenholtz P."/>
            <person name="Woyke T."/>
            <person name="Wu D."/>
            <person name="Spring S."/>
            <person name="Schroeder M."/>
            <person name="Brambilla E."/>
            <person name="Klenk H.-P."/>
            <person name="Eisen J.A."/>
        </authorList>
    </citation>
    <scope>NUCLEOTIDE SEQUENCE [LARGE SCALE GENOMIC DNA]</scope>
    <source>
        <strain evidence="3">ATCC 700847 / DSM 10411 / MH2</strain>
    </source>
</reference>
<dbReference type="HOGENOM" id="CLU_066633_0_0_7"/>
<organism evidence="2 3">
    <name type="scientific">Hippea maritima (strain ATCC 700847 / DSM 10411 / MH2)</name>
    <dbReference type="NCBI Taxonomy" id="760142"/>
    <lineage>
        <taxon>Bacteria</taxon>
        <taxon>Pseudomonadati</taxon>
        <taxon>Campylobacterota</taxon>
        <taxon>Desulfurellia</taxon>
        <taxon>Desulfurellales</taxon>
        <taxon>Hippeaceae</taxon>
        <taxon>Hippea</taxon>
    </lineage>
</organism>
<protein>
    <submittedName>
        <fullName evidence="2">Beta-lactamase domain protein</fullName>
    </submittedName>
</protein>
<gene>
    <name evidence="2" type="ordered locus">Hipma_0757</name>
</gene>
<dbReference type="PANTHER" id="PTHR43041">
    <property type="entry name" value="HYDROLASE, METALLO-BETA-LACTAMASE SUPERFAMILY"/>
    <property type="match status" value="1"/>
</dbReference>
<accession>F2LVE3</accession>
<sequence length="261" mass="29383">MGEYNNKPNSEIDMENGEILYDDGKHKFIWLGWGRLETGLIQTNQYLIIDGNKGVLLDPGGIHIFPKVVANVTKYIDLDDIDVIFFSHQDPDVSSGIPMWLSVTNANVYISDLWVRFLPHFGITDFSRIKGIPDGGQRLGDLEVIPAHFMHSPGNHIVFDSKSKILFNADIGAAVFNEGGEYLFVDKDNFNAHTALMEGFHKRYIASSNACRYYVNKVRSLSPKMIAPQHGGVFRDEAVEMFLNWLGNLKCGTDIIDELSR</sequence>
<dbReference type="Gene3D" id="3.60.15.10">
    <property type="entry name" value="Ribonuclease Z/Hydroxyacylglutathione hydrolase-like"/>
    <property type="match status" value="1"/>
</dbReference>
<dbReference type="Pfam" id="PF19583">
    <property type="entry name" value="ODP"/>
    <property type="match status" value="1"/>
</dbReference>
<dbReference type="eggNOG" id="COG0426">
    <property type="taxonomic scope" value="Bacteria"/>
</dbReference>
<dbReference type="InterPro" id="IPR045761">
    <property type="entry name" value="ODP_dom"/>
</dbReference>
<dbReference type="AlphaFoldDB" id="F2LVE3"/>